<name>A0A6A4ZRQ6_9STRA</name>
<feature type="region of interest" description="Disordered" evidence="1">
    <location>
        <begin position="1"/>
        <end position="25"/>
    </location>
</feature>
<sequence>MSKTWQIPATVNPLQPDEANEGDLARGDTSAHVESLPVDTLAMSVDEAHVAYNSRWEFIMIFLTPGFNVLFFLLFAAGALTHAPIRDMFPAENGLSTNVVMTGTDAITAVTTMKFSNMDTQADLFHWLTDTLLPVVFVTTDYNGNNLTSPDDLRRIMNVHRIIGAVEFKTYAAPLRPCDTKGPLGQLYPHCHDFNNPVLDTTFYINSNSDAASAAAMINTKQATGTWLTPSTALLHINIATFDGEL</sequence>
<proteinExistence type="predicted"/>
<comment type="caution">
    <text evidence="3">The sequence shown here is derived from an EMBL/GenBank/DDBJ whole genome shotgun (WGS) entry which is preliminary data.</text>
</comment>
<keyword evidence="2" id="KW-0472">Membrane</keyword>
<feature type="non-terminal residue" evidence="3">
    <location>
        <position position="246"/>
    </location>
</feature>
<protein>
    <recommendedName>
        <fullName evidence="4">Polycystin domain-containing protein</fullName>
    </recommendedName>
</protein>
<dbReference type="EMBL" id="VJMH01001215">
    <property type="protein sequence ID" value="KAF0712668.1"/>
    <property type="molecule type" value="Genomic_DNA"/>
</dbReference>
<accession>A0A6A4ZRQ6</accession>
<keyword evidence="2" id="KW-1133">Transmembrane helix</keyword>
<gene>
    <name evidence="3" type="ORF">As57867_004717</name>
</gene>
<evidence type="ECO:0000313" key="3">
    <source>
        <dbReference type="EMBL" id="KAF0712668.1"/>
    </source>
</evidence>
<evidence type="ECO:0008006" key="4">
    <source>
        <dbReference type="Google" id="ProtNLM"/>
    </source>
</evidence>
<feature type="compositionally biased region" description="Polar residues" evidence="1">
    <location>
        <begin position="1"/>
        <end position="13"/>
    </location>
</feature>
<reference evidence="3" key="1">
    <citation type="submission" date="2019-06" db="EMBL/GenBank/DDBJ databases">
        <title>Genomics analysis of Aphanomyces spp. identifies a new class of oomycete effector associated with host adaptation.</title>
        <authorList>
            <person name="Gaulin E."/>
        </authorList>
    </citation>
    <scope>NUCLEOTIDE SEQUENCE</scope>
    <source>
        <strain evidence="3">CBS 578.67</strain>
    </source>
</reference>
<evidence type="ECO:0000256" key="1">
    <source>
        <dbReference type="SAM" id="MobiDB-lite"/>
    </source>
</evidence>
<keyword evidence="2" id="KW-0812">Transmembrane</keyword>
<organism evidence="3">
    <name type="scientific">Aphanomyces stellatus</name>
    <dbReference type="NCBI Taxonomy" id="120398"/>
    <lineage>
        <taxon>Eukaryota</taxon>
        <taxon>Sar</taxon>
        <taxon>Stramenopiles</taxon>
        <taxon>Oomycota</taxon>
        <taxon>Saprolegniomycetes</taxon>
        <taxon>Saprolegniales</taxon>
        <taxon>Verrucalvaceae</taxon>
        <taxon>Aphanomyces</taxon>
    </lineage>
</organism>
<dbReference type="OrthoDB" id="444119at2759"/>
<dbReference type="AlphaFoldDB" id="A0A6A4ZRQ6"/>
<evidence type="ECO:0000256" key="2">
    <source>
        <dbReference type="SAM" id="Phobius"/>
    </source>
</evidence>
<feature type="transmembrane region" description="Helical" evidence="2">
    <location>
        <begin position="58"/>
        <end position="80"/>
    </location>
</feature>